<sequence length="127" mass="14836">MAGRNSPFVMHLVFLAIFSSCTRHSTHAEAQLQEGKEGTESSIPVNVTVFYYNISYNRAPVNRVLYNQPTYYRDPNLTTYFVELFKKVQESFLNLSVRLNITVHNVFEKKTWPFTTKAYNKSTRTKR</sequence>
<dbReference type="PROSITE" id="PS51257">
    <property type="entry name" value="PROKAR_LIPOPROTEIN"/>
    <property type="match status" value="1"/>
</dbReference>
<protein>
    <submittedName>
        <fullName evidence="2">Putative secreted protein</fullName>
    </submittedName>
</protein>
<name>A0A6G5A583_RHIMP</name>
<evidence type="ECO:0000256" key="1">
    <source>
        <dbReference type="SAM" id="SignalP"/>
    </source>
</evidence>
<keyword evidence="1" id="KW-0732">Signal</keyword>
<proteinExistence type="predicted"/>
<dbReference type="AlphaFoldDB" id="A0A6G5A583"/>
<organism evidence="2">
    <name type="scientific">Rhipicephalus microplus</name>
    <name type="common">Cattle tick</name>
    <name type="synonym">Boophilus microplus</name>
    <dbReference type="NCBI Taxonomy" id="6941"/>
    <lineage>
        <taxon>Eukaryota</taxon>
        <taxon>Metazoa</taxon>
        <taxon>Ecdysozoa</taxon>
        <taxon>Arthropoda</taxon>
        <taxon>Chelicerata</taxon>
        <taxon>Arachnida</taxon>
        <taxon>Acari</taxon>
        <taxon>Parasitiformes</taxon>
        <taxon>Ixodida</taxon>
        <taxon>Ixodoidea</taxon>
        <taxon>Ixodidae</taxon>
        <taxon>Rhipicephalinae</taxon>
        <taxon>Rhipicephalus</taxon>
        <taxon>Boophilus</taxon>
    </lineage>
</organism>
<feature type="signal peptide" evidence="1">
    <location>
        <begin position="1"/>
        <end position="28"/>
    </location>
</feature>
<reference evidence="2" key="1">
    <citation type="submission" date="2020-03" db="EMBL/GenBank/DDBJ databases">
        <title>A transcriptome and proteome of the tick Rhipicephalus microplus shaped by the genetic composition of its hosts and developmental stage.</title>
        <authorList>
            <person name="Garcia G.R."/>
            <person name="Ribeiro J.M.C."/>
            <person name="Maruyama S.R."/>
            <person name="Gardinasse L.G."/>
            <person name="Nelson K."/>
            <person name="Ferreira B.R."/>
            <person name="Andrade T.G."/>
            <person name="Santos I.K.F.M."/>
        </authorList>
    </citation>
    <scope>NUCLEOTIDE SEQUENCE</scope>
    <source>
        <strain evidence="2">NSGR</strain>
        <tissue evidence="2">Salivary glands</tissue>
    </source>
</reference>
<dbReference type="EMBL" id="GIKN01002914">
    <property type="protein sequence ID" value="NIE45187.1"/>
    <property type="molecule type" value="Transcribed_RNA"/>
</dbReference>
<accession>A0A6G5A583</accession>
<feature type="chain" id="PRO_5026050277" evidence="1">
    <location>
        <begin position="29"/>
        <end position="127"/>
    </location>
</feature>
<evidence type="ECO:0000313" key="2">
    <source>
        <dbReference type="EMBL" id="NIE45187.1"/>
    </source>
</evidence>